<accession>A0A4D6WSA0</accession>
<keyword evidence="4 6" id="KW-0689">Ribosomal protein</keyword>
<dbReference type="InterPro" id="IPR036510">
    <property type="entry name" value="Ribosomal_bS20_sf"/>
</dbReference>
<dbReference type="NCBIfam" id="TIGR00029">
    <property type="entry name" value="S20"/>
    <property type="match status" value="1"/>
</dbReference>
<evidence type="ECO:0000256" key="2">
    <source>
        <dbReference type="ARBA" id="ARBA00022730"/>
    </source>
</evidence>
<keyword evidence="3" id="KW-0694">RNA-binding</keyword>
<keyword evidence="5" id="KW-0687">Ribonucleoprotein</keyword>
<dbReference type="HAMAP" id="MF_00500">
    <property type="entry name" value="Ribosomal_bS20"/>
    <property type="match status" value="1"/>
</dbReference>
<geneLocation type="plastid" evidence="6"/>
<protein>
    <submittedName>
        <fullName evidence="6">Ribosomal protein S20</fullName>
    </submittedName>
</protein>
<dbReference type="InterPro" id="IPR002583">
    <property type="entry name" value="Ribosomal_bS20"/>
</dbReference>
<dbReference type="GO" id="GO:0070181">
    <property type="term" value="F:small ribosomal subunit rRNA binding"/>
    <property type="evidence" value="ECO:0007669"/>
    <property type="project" value="TreeGrafter"/>
</dbReference>
<evidence type="ECO:0000256" key="1">
    <source>
        <dbReference type="ARBA" id="ARBA00007634"/>
    </source>
</evidence>
<dbReference type="GO" id="GO:0015935">
    <property type="term" value="C:small ribosomal subunit"/>
    <property type="evidence" value="ECO:0007669"/>
    <property type="project" value="TreeGrafter"/>
</dbReference>
<dbReference type="PANTHER" id="PTHR33398:SF1">
    <property type="entry name" value="SMALL RIBOSOMAL SUBUNIT PROTEIN BS20C"/>
    <property type="match status" value="1"/>
</dbReference>
<evidence type="ECO:0000256" key="4">
    <source>
        <dbReference type="ARBA" id="ARBA00022980"/>
    </source>
</evidence>
<evidence type="ECO:0000256" key="3">
    <source>
        <dbReference type="ARBA" id="ARBA00022884"/>
    </source>
</evidence>
<dbReference type="SUPFAM" id="SSF46992">
    <property type="entry name" value="Ribosomal protein S20"/>
    <property type="match status" value="1"/>
</dbReference>
<dbReference type="GO" id="GO:0005829">
    <property type="term" value="C:cytosol"/>
    <property type="evidence" value="ECO:0007669"/>
    <property type="project" value="TreeGrafter"/>
</dbReference>
<sequence>MSKNSSAIKKTQISLKNHAKNKTYKSAVKTVTKKYFNSLNNVNNSNFNHVLCNLAYAYSKIDKAIKKGVIHKNNGSRKKSMLANAMKKALK</sequence>
<dbReference type="Gene3D" id="1.20.58.110">
    <property type="entry name" value="Ribosomal protein S20"/>
    <property type="match status" value="1"/>
</dbReference>
<dbReference type="PANTHER" id="PTHR33398">
    <property type="entry name" value="30S RIBOSOMAL PROTEIN S20"/>
    <property type="match status" value="1"/>
</dbReference>
<comment type="similarity">
    <text evidence="1">Belongs to the bacterial ribosomal protein bS20 family.</text>
</comment>
<keyword evidence="2" id="KW-0699">rRNA-binding</keyword>
<reference evidence="6" key="2">
    <citation type="submission" date="2019-04" db="EMBL/GenBank/DDBJ databases">
        <authorList>
            <person name="Pasella M."/>
        </authorList>
    </citation>
    <scope>NUCLEOTIDE SEQUENCE</scope>
    <source>
        <strain evidence="6">VRM320</strain>
    </source>
</reference>
<dbReference type="GO" id="GO:0006412">
    <property type="term" value="P:translation"/>
    <property type="evidence" value="ECO:0007669"/>
    <property type="project" value="InterPro"/>
</dbReference>
<keyword evidence="6" id="KW-0934">Plastid</keyword>
<dbReference type="AlphaFoldDB" id="A0A4D6WSA0"/>
<proteinExistence type="inferred from homology"/>
<evidence type="ECO:0000256" key="5">
    <source>
        <dbReference type="ARBA" id="ARBA00023274"/>
    </source>
</evidence>
<organism evidence="6">
    <name type="scientific">Dicranema revolutum</name>
    <dbReference type="NCBI Taxonomy" id="239144"/>
    <lineage>
        <taxon>Eukaryota</taxon>
        <taxon>Rhodophyta</taxon>
        <taxon>Florideophyceae</taxon>
        <taxon>Rhodymeniophycidae</taxon>
        <taxon>Gigartinales</taxon>
        <taxon>Dicranemataceae</taxon>
        <taxon>Dicranema</taxon>
    </lineage>
</organism>
<dbReference type="Pfam" id="PF01649">
    <property type="entry name" value="Ribosomal_S20p"/>
    <property type="match status" value="1"/>
</dbReference>
<evidence type="ECO:0000313" key="6">
    <source>
        <dbReference type="EMBL" id="QCI06246.1"/>
    </source>
</evidence>
<reference evidence="6" key="1">
    <citation type="journal article" date="2019" name="Mol. Phylogenet. Evol.">
        <title>Morphological evolution and classification of the red algal order Ceramiales inferred using plastid phylogenomics.</title>
        <authorList>
            <person name="Diaz-Tapia P."/>
            <person name="Pasella M.M."/>
            <person name="Verbruggen H."/>
            <person name="Maggs C.A."/>
        </authorList>
    </citation>
    <scope>NUCLEOTIDE SEQUENCE</scope>
    <source>
        <strain evidence="6">VRM320</strain>
    </source>
</reference>
<name>A0A4D6WSA0_9FLOR</name>
<dbReference type="GO" id="GO:0003735">
    <property type="term" value="F:structural constituent of ribosome"/>
    <property type="evidence" value="ECO:0007669"/>
    <property type="project" value="InterPro"/>
</dbReference>
<dbReference type="EMBL" id="MK814651">
    <property type="protein sequence ID" value="QCI06246.1"/>
    <property type="molecule type" value="Genomic_DNA"/>
</dbReference>
<gene>
    <name evidence="6" type="primary">rps20</name>
</gene>